<sequence>MPKLNILITNLAVKHPNKKPAAKEEIDDTPEPNNSPYGTTDQQINFMAAVKSDLDQNAQIPKNSFCTVPESIIHLDTEKNKTAYRSPYRIPLKLMPVMRECVDTWLKDEVIEYAPPSSEWNSPLTLAPKKDLQGNLTGYRPCLDPRLLNSILISNDKQPIPKIDEIFDQLQGSTIFTTLDLRQAFHRFQIYKPDRVKTTFTFQGQQYMFKGCPFGLKHIASRYQRVINSILADVPHALAFVDDIIIFSKSYEEHITHVQNVIKKLTNVNLILNVDKCHFAQTSVYLLGFCVDAKGSRLDPRKGW</sequence>
<dbReference type="PANTHER" id="PTHR37984:SF5">
    <property type="entry name" value="PROTEIN NYNRIN-LIKE"/>
    <property type="match status" value="1"/>
</dbReference>
<dbReference type="Pfam" id="PF00078">
    <property type="entry name" value="RVT_1"/>
    <property type="match status" value="1"/>
</dbReference>
<gene>
    <name evidence="3" type="ORF">G6F51_013324</name>
</gene>
<dbReference type="Proteomes" id="UP000717996">
    <property type="component" value="Unassembled WGS sequence"/>
</dbReference>
<dbReference type="InterPro" id="IPR050951">
    <property type="entry name" value="Retrovirus_Pol_polyprotein"/>
</dbReference>
<dbReference type="InterPro" id="IPR043502">
    <property type="entry name" value="DNA/RNA_pol_sf"/>
</dbReference>
<feature type="region of interest" description="Disordered" evidence="1">
    <location>
        <begin position="16"/>
        <end position="40"/>
    </location>
</feature>
<accession>A0A9P6XTC5</accession>
<dbReference type="InterPro" id="IPR043128">
    <property type="entry name" value="Rev_trsase/Diguanyl_cyclase"/>
</dbReference>
<dbReference type="AlphaFoldDB" id="A0A9P6XTC5"/>
<dbReference type="Gene3D" id="3.10.10.10">
    <property type="entry name" value="HIV Type 1 Reverse Transcriptase, subunit A, domain 1"/>
    <property type="match status" value="1"/>
</dbReference>
<feature type="compositionally biased region" description="Polar residues" evidence="1">
    <location>
        <begin position="31"/>
        <end position="40"/>
    </location>
</feature>
<dbReference type="EMBL" id="JAANIT010005075">
    <property type="protein sequence ID" value="KAG1531925.1"/>
    <property type="molecule type" value="Genomic_DNA"/>
</dbReference>
<evidence type="ECO:0000256" key="1">
    <source>
        <dbReference type="SAM" id="MobiDB-lite"/>
    </source>
</evidence>
<organism evidence="3 4">
    <name type="scientific">Rhizopus oryzae</name>
    <name type="common">Mucormycosis agent</name>
    <name type="synonym">Rhizopus arrhizus var. delemar</name>
    <dbReference type="NCBI Taxonomy" id="64495"/>
    <lineage>
        <taxon>Eukaryota</taxon>
        <taxon>Fungi</taxon>
        <taxon>Fungi incertae sedis</taxon>
        <taxon>Mucoromycota</taxon>
        <taxon>Mucoromycotina</taxon>
        <taxon>Mucoromycetes</taxon>
        <taxon>Mucorales</taxon>
        <taxon>Mucorineae</taxon>
        <taxon>Rhizopodaceae</taxon>
        <taxon>Rhizopus</taxon>
    </lineage>
</organism>
<evidence type="ECO:0000313" key="3">
    <source>
        <dbReference type="EMBL" id="KAG1531925.1"/>
    </source>
</evidence>
<dbReference type="PROSITE" id="PS50878">
    <property type="entry name" value="RT_POL"/>
    <property type="match status" value="1"/>
</dbReference>
<comment type="caution">
    <text evidence="3">The sequence shown here is derived from an EMBL/GenBank/DDBJ whole genome shotgun (WGS) entry which is preliminary data.</text>
</comment>
<dbReference type="InterPro" id="IPR000477">
    <property type="entry name" value="RT_dom"/>
</dbReference>
<dbReference type="SUPFAM" id="SSF56672">
    <property type="entry name" value="DNA/RNA polymerases"/>
    <property type="match status" value="1"/>
</dbReference>
<proteinExistence type="predicted"/>
<reference evidence="3" key="1">
    <citation type="journal article" date="2020" name="Microb. Genom.">
        <title>Genetic diversity of clinical and environmental Mucorales isolates obtained from an investigation of mucormycosis cases among solid organ transplant recipients.</title>
        <authorList>
            <person name="Nguyen M.H."/>
            <person name="Kaul D."/>
            <person name="Muto C."/>
            <person name="Cheng S.J."/>
            <person name="Richter R.A."/>
            <person name="Bruno V.M."/>
            <person name="Liu G."/>
            <person name="Beyhan S."/>
            <person name="Sundermann A.J."/>
            <person name="Mounaud S."/>
            <person name="Pasculle A.W."/>
            <person name="Nierman W.C."/>
            <person name="Driscoll E."/>
            <person name="Cumbie R."/>
            <person name="Clancy C.J."/>
            <person name="Dupont C.L."/>
        </authorList>
    </citation>
    <scope>NUCLEOTIDE SEQUENCE</scope>
    <source>
        <strain evidence="3">GL16</strain>
    </source>
</reference>
<evidence type="ECO:0000313" key="4">
    <source>
        <dbReference type="Proteomes" id="UP000717996"/>
    </source>
</evidence>
<evidence type="ECO:0000259" key="2">
    <source>
        <dbReference type="PROSITE" id="PS50878"/>
    </source>
</evidence>
<dbReference type="CDD" id="cd01647">
    <property type="entry name" value="RT_LTR"/>
    <property type="match status" value="1"/>
</dbReference>
<dbReference type="PANTHER" id="PTHR37984">
    <property type="entry name" value="PROTEIN CBG26694"/>
    <property type="match status" value="1"/>
</dbReference>
<feature type="domain" description="Reverse transcriptase" evidence="2">
    <location>
        <begin position="108"/>
        <end position="291"/>
    </location>
</feature>
<protein>
    <recommendedName>
        <fullName evidence="2">Reverse transcriptase domain-containing protein</fullName>
    </recommendedName>
</protein>
<name>A0A9P6XTC5_RHIOR</name>
<dbReference type="Gene3D" id="3.30.70.270">
    <property type="match status" value="1"/>
</dbReference>